<dbReference type="InterPro" id="IPR005629">
    <property type="entry name" value="Skn1/Kre6/Sbg1"/>
</dbReference>
<gene>
    <name evidence="6" type="ORF">PF002_g18657</name>
</gene>
<dbReference type="PANTHER" id="PTHR31361:SF1">
    <property type="entry name" value="BETA-GLUCAN SYNTHESIS-ASSOCIATED PROTEIN KRE6-RELATED"/>
    <property type="match status" value="1"/>
</dbReference>
<dbReference type="GO" id="GO:0006078">
    <property type="term" value="P:(1-&gt;6)-beta-D-glucan biosynthetic process"/>
    <property type="evidence" value="ECO:0007669"/>
    <property type="project" value="TreeGrafter"/>
</dbReference>
<keyword evidence="3" id="KW-0325">Glycoprotein</keyword>
<dbReference type="GO" id="GO:0005789">
    <property type="term" value="C:endoplasmic reticulum membrane"/>
    <property type="evidence" value="ECO:0007669"/>
    <property type="project" value="TreeGrafter"/>
</dbReference>
<dbReference type="Gene3D" id="2.60.120.200">
    <property type="match status" value="1"/>
</dbReference>
<evidence type="ECO:0000256" key="5">
    <source>
        <dbReference type="SAM" id="MobiDB-lite"/>
    </source>
</evidence>
<comment type="caution">
    <text evidence="6">The sequence shown here is derived from an EMBL/GenBank/DDBJ whole genome shotgun (WGS) entry which is preliminary data.</text>
</comment>
<feature type="region of interest" description="Disordered" evidence="5">
    <location>
        <begin position="232"/>
        <end position="265"/>
    </location>
</feature>
<evidence type="ECO:0008006" key="8">
    <source>
        <dbReference type="Google" id="ProtNLM"/>
    </source>
</evidence>
<dbReference type="Proteomes" id="UP000440367">
    <property type="component" value="Unassembled WGS sequence"/>
</dbReference>
<dbReference type="GO" id="GO:0015926">
    <property type="term" value="F:glucosidase activity"/>
    <property type="evidence" value="ECO:0007669"/>
    <property type="project" value="TreeGrafter"/>
</dbReference>
<dbReference type="AlphaFoldDB" id="A0A6A3XZP8"/>
<name>A0A6A3XZP8_9STRA</name>
<evidence type="ECO:0000256" key="4">
    <source>
        <dbReference type="ARBA" id="ARBA00023316"/>
    </source>
</evidence>
<proteinExistence type="predicted"/>
<evidence type="ECO:0000313" key="7">
    <source>
        <dbReference type="Proteomes" id="UP000440367"/>
    </source>
</evidence>
<dbReference type="GO" id="GO:0071555">
    <property type="term" value="P:cell wall organization"/>
    <property type="evidence" value="ECO:0007669"/>
    <property type="project" value="UniProtKB-KW"/>
</dbReference>
<keyword evidence="4" id="KW-0961">Cell wall biogenesis/degradation</keyword>
<dbReference type="Pfam" id="PF03935">
    <property type="entry name" value="SKN1_KRE6_Sbg1"/>
    <property type="match status" value="1"/>
</dbReference>
<dbReference type="FunFam" id="2.60.120.200:FF:000157">
    <property type="entry name" value="Beta-glucan synthesis-associated protein SKN1"/>
    <property type="match status" value="1"/>
</dbReference>
<dbReference type="InterPro" id="IPR013320">
    <property type="entry name" value="ConA-like_dom_sf"/>
</dbReference>
<dbReference type="GO" id="GO:0005886">
    <property type="term" value="C:plasma membrane"/>
    <property type="evidence" value="ECO:0007669"/>
    <property type="project" value="TreeGrafter"/>
</dbReference>
<reference evidence="6 7" key="1">
    <citation type="submission" date="2018-08" db="EMBL/GenBank/DDBJ databases">
        <title>Genomic investigation of the strawberry pathogen Phytophthora fragariae indicates pathogenicity is determined by transcriptional variation in three key races.</title>
        <authorList>
            <person name="Adams T.M."/>
            <person name="Armitage A.D."/>
            <person name="Sobczyk M.K."/>
            <person name="Bates H.J."/>
            <person name="Dunwell J.M."/>
            <person name="Nellist C.F."/>
            <person name="Harrison R.J."/>
        </authorList>
    </citation>
    <scope>NUCLEOTIDE SEQUENCE [LARGE SCALE GENOMIC DNA]</scope>
    <source>
        <strain evidence="6 7">BC-1</strain>
    </source>
</reference>
<dbReference type="PANTHER" id="PTHR31361">
    <property type="entry name" value="BETA-GLUCAN SYNTHESIS-ASSOCIATED PROTEIN KRE6-RELATED"/>
    <property type="match status" value="1"/>
</dbReference>
<dbReference type="SUPFAM" id="SSF49899">
    <property type="entry name" value="Concanavalin A-like lectins/glucanases"/>
    <property type="match status" value="1"/>
</dbReference>
<dbReference type="EMBL" id="QXGD01001239">
    <property type="protein sequence ID" value="KAE9211008.1"/>
    <property type="molecule type" value="Genomic_DNA"/>
</dbReference>
<organism evidence="6 7">
    <name type="scientific">Phytophthora fragariae</name>
    <dbReference type="NCBI Taxonomy" id="53985"/>
    <lineage>
        <taxon>Eukaryota</taxon>
        <taxon>Sar</taxon>
        <taxon>Stramenopiles</taxon>
        <taxon>Oomycota</taxon>
        <taxon>Peronosporomycetes</taxon>
        <taxon>Peronosporales</taxon>
        <taxon>Peronosporaceae</taxon>
        <taxon>Phytophthora</taxon>
    </lineage>
</organism>
<comment type="subcellular location">
    <subcellularLocation>
        <location evidence="1">Membrane</location>
    </subcellularLocation>
</comment>
<evidence type="ECO:0000313" key="6">
    <source>
        <dbReference type="EMBL" id="KAE9211008.1"/>
    </source>
</evidence>
<evidence type="ECO:0000256" key="2">
    <source>
        <dbReference type="ARBA" id="ARBA00023136"/>
    </source>
</evidence>
<sequence length="265" mass="28801">MNQYEGAYLCSAGNTASECTASSGSTSAESEFAYQMDAISANWEIHMAAYMDWVTYSVEWVMGDDGYIRWEVEGQPIFEVTADVLTNPPQDTAQMNPKKIMIEEPMYIIFNVALSSSWGSYPPNAGEGSCRGDGSSSMDNAICNSFPMYLKIDYVRLYQDTSGDTDMAIGCDPDTHPTKQWIKDNIDDYVDDDNPDTAVSGMAFCDSNSDCTISTTGIITGSCSNGRCKCKSSSWTGPRCTEAASESSDSSDSDDTSAVYGPPMY</sequence>
<evidence type="ECO:0000256" key="3">
    <source>
        <dbReference type="ARBA" id="ARBA00023180"/>
    </source>
</evidence>
<evidence type="ECO:0000256" key="1">
    <source>
        <dbReference type="ARBA" id="ARBA00004370"/>
    </source>
</evidence>
<keyword evidence="2" id="KW-0472">Membrane</keyword>
<protein>
    <recommendedName>
        <fullName evidence="8">GH16 domain-containing protein</fullName>
    </recommendedName>
</protein>
<accession>A0A6A3XZP8</accession>